<dbReference type="GO" id="GO:0046513">
    <property type="term" value="P:ceramide biosynthetic process"/>
    <property type="evidence" value="ECO:0007669"/>
    <property type="project" value="TreeGrafter"/>
</dbReference>
<proteinExistence type="predicted"/>
<feature type="region of interest" description="Disordered" evidence="1">
    <location>
        <begin position="1"/>
        <end position="30"/>
    </location>
</feature>
<dbReference type="Proteomes" id="UP000236333">
    <property type="component" value="Unassembled WGS sequence"/>
</dbReference>
<dbReference type="Gene3D" id="1.25.40.20">
    <property type="entry name" value="Ankyrin repeat-containing domain"/>
    <property type="match status" value="2"/>
</dbReference>
<organism evidence="2 3">
    <name type="scientific">Tetrabaena socialis</name>
    <dbReference type="NCBI Taxonomy" id="47790"/>
    <lineage>
        <taxon>Eukaryota</taxon>
        <taxon>Viridiplantae</taxon>
        <taxon>Chlorophyta</taxon>
        <taxon>core chlorophytes</taxon>
        <taxon>Chlorophyceae</taxon>
        <taxon>CS clade</taxon>
        <taxon>Chlamydomonadales</taxon>
        <taxon>Tetrabaenaceae</taxon>
        <taxon>Tetrabaena</taxon>
    </lineage>
</organism>
<keyword evidence="3" id="KW-1185">Reference proteome</keyword>
<dbReference type="SUPFAM" id="SSF48403">
    <property type="entry name" value="Ankyrin repeat"/>
    <property type="match status" value="1"/>
</dbReference>
<evidence type="ECO:0000313" key="2">
    <source>
        <dbReference type="EMBL" id="PNH08368.1"/>
    </source>
</evidence>
<dbReference type="AlphaFoldDB" id="A0A2J8A771"/>
<dbReference type="GO" id="GO:0004620">
    <property type="term" value="F:phospholipase activity"/>
    <property type="evidence" value="ECO:0007669"/>
    <property type="project" value="TreeGrafter"/>
</dbReference>
<comment type="caution">
    <text evidence="2">The sequence shown here is derived from an EMBL/GenBank/DDBJ whole genome shotgun (WGS) entry which is preliminary data.</text>
</comment>
<dbReference type="InterPro" id="IPR036770">
    <property type="entry name" value="Ankyrin_rpt-contain_sf"/>
</dbReference>
<gene>
    <name evidence="2" type="ORF">TSOC_005108</name>
</gene>
<feature type="compositionally biased region" description="Low complexity" evidence="1">
    <location>
        <begin position="12"/>
        <end position="25"/>
    </location>
</feature>
<accession>A0A2J8A771</accession>
<feature type="compositionally biased region" description="Basic residues" evidence="1">
    <location>
        <begin position="1"/>
        <end position="11"/>
    </location>
</feature>
<name>A0A2J8A771_9CHLO</name>
<dbReference type="GO" id="GO:0005783">
    <property type="term" value="C:endoplasmic reticulum"/>
    <property type="evidence" value="ECO:0007669"/>
    <property type="project" value="TreeGrafter"/>
</dbReference>
<dbReference type="PANTHER" id="PTHR12393:SF6">
    <property type="entry name" value="SPHINGOMYELIN PHOSPHODIESTERASE 2"/>
    <property type="match status" value="1"/>
</dbReference>
<dbReference type="GO" id="GO:0030149">
    <property type="term" value="P:sphingolipid catabolic process"/>
    <property type="evidence" value="ECO:0007669"/>
    <property type="project" value="TreeGrafter"/>
</dbReference>
<dbReference type="GO" id="GO:0071944">
    <property type="term" value="C:cell periphery"/>
    <property type="evidence" value="ECO:0007669"/>
    <property type="project" value="TreeGrafter"/>
</dbReference>
<dbReference type="PANTHER" id="PTHR12393">
    <property type="entry name" value="SPHINGOMYELIN PHOSPHODIESTERASE RELATED"/>
    <property type="match status" value="1"/>
</dbReference>
<dbReference type="EMBL" id="PGGS01000133">
    <property type="protein sequence ID" value="PNH08368.1"/>
    <property type="molecule type" value="Genomic_DNA"/>
</dbReference>
<reference evidence="2 3" key="1">
    <citation type="journal article" date="2017" name="Mol. Biol. Evol.">
        <title>The 4-celled Tetrabaena socialis nuclear genome reveals the essential components for genetic control of cell number at the origin of multicellularity in the volvocine lineage.</title>
        <authorList>
            <person name="Featherston J."/>
            <person name="Arakaki Y."/>
            <person name="Hanschen E.R."/>
            <person name="Ferris P.J."/>
            <person name="Michod R.E."/>
            <person name="Olson B.J.S.C."/>
            <person name="Nozaki H."/>
            <person name="Durand P.M."/>
        </authorList>
    </citation>
    <scope>NUCLEOTIDE SEQUENCE [LARGE SCALE GENOMIC DNA]</scope>
    <source>
        <strain evidence="2 3">NIES-571</strain>
    </source>
</reference>
<protein>
    <submittedName>
        <fullName evidence="2">Ankyrin repeat domain-containing protein</fullName>
    </submittedName>
</protein>
<evidence type="ECO:0000313" key="3">
    <source>
        <dbReference type="Proteomes" id="UP000236333"/>
    </source>
</evidence>
<dbReference type="GO" id="GO:0016020">
    <property type="term" value="C:membrane"/>
    <property type="evidence" value="ECO:0007669"/>
    <property type="project" value="TreeGrafter"/>
</dbReference>
<dbReference type="OrthoDB" id="63514at2759"/>
<sequence>MEPQRAHKRPRSQSPASPPQQRQPAVTTSDPSRIWLPDIVQRFAVSLTPNEVACALRLVNKATAAQFSAAQHTTVRLSQPVPHRAFLWRWAGPDAMRTLAWRQRLELPRLTARSGSIANLEVLLARDELPPIPDHQVFGAAAAAGQLDVCVWLRERGCAWQEGDALTAAAGGGQQAVCEWLLVNGCPEMDTYSDATAAAAWGGHVGLMDWLLLRADSIIVDALVKGAAVGCDLLTLQRLHHAHVDTLPGGLPAQCKPVIISAAAGSPTADWQAKVEWLEARGYPRAIGACKAAAARPDALPRLQWLRQRRYPLDRDVAEDAAEVGNVEALQYVLSQGIEVHPGMMRRAARGGHMAIMEVLHARGVPVDEETVKTAAEAGHLPAVAWLVERLGAAAARAGSMELLRWLRAWGCPWDDGVFAAVAGGGSEEQLEWLAEQGCPMGDEGWPYVRTADQDDLAMLRCLRRMGCPWGPESTTFTRAVLGFTNTGEPVQRMLGLLLDQGCPVDWDAAEEAAQLHQSDEGVELMEWLWAQREQRAPVDSGEA</sequence>
<evidence type="ECO:0000256" key="1">
    <source>
        <dbReference type="SAM" id="MobiDB-lite"/>
    </source>
</evidence>